<sequence length="115" mass="12239">MAMGELPLADTEAPNALSQSQASSACHMNHAAASESAHQHMSMHGSADNNSVDCDDSADQLCKIQCELSACSAMLLGLSSQLSLPILDNDTPAFSYSRVFPKQQQESLYRPPLIG</sequence>
<evidence type="ECO:0000313" key="2">
    <source>
        <dbReference type="EMBL" id="GGB05950.1"/>
    </source>
</evidence>
<protein>
    <submittedName>
        <fullName evidence="2">Uncharacterized protein</fullName>
    </submittedName>
</protein>
<evidence type="ECO:0000256" key="1">
    <source>
        <dbReference type="SAM" id="MobiDB-lite"/>
    </source>
</evidence>
<gene>
    <name evidence="2" type="ORF">GCM10007414_19110</name>
</gene>
<dbReference type="Proteomes" id="UP000651977">
    <property type="component" value="Unassembled WGS sequence"/>
</dbReference>
<organism evidence="2 3">
    <name type="scientific">Agarivorans gilvus</name>
    <dbReference type="NCBI Taxonomy" id="680279"/>
    <lineage>
        <taxon>Bacteria</taxon>
        <taxon>Pseudomonadati</taxon>
        <taxon>Pseudomonadota</taxon>
        <taxon>Gammaproteobacteria</taxon>
        <taxon>Alteromonadales</taxon>
        <taxon>Alteromonadaceae</taxon>
        <taxon>Agarivorans</taxon>
    </lineage>
</organism>
<proteinExistence type="predicted"/>
<comment type="caution">
    <text evidence="2">The sequence shown here is derived from an EMBL/GenBank/DDBJ whole genome shotgun (WGS) entry which is preliminary data.</text>
</comment>
<name>A0ABQ1I3A6_9ALTE</name>
<feature type="compositionally biased region" description="Polar residues" evidence="1">
    <location>
        <begin position="16"/>
        <end position="26"/>
    </location>
</feature>
<feature type="region of interest" description="Disordered" evidence="1">
    <location>
        <begin position="1"/>
        <end position="54"/>
    </location>
</feature>
<reference evidence="3" key="1">
    <citation type="journal article" date="2019" name="Int. J. Syst. Evol. Microbiol.">
        <title>The Global Catalogue of Microorganisms (GCM) 10K type strain sequencing project: providing services to taxonomists for standard genome sequencing and annotation.</title>
        <authorList>
            <consortium name="The Broad Institute Genomics Platform"/>
            <consortium name="The Broad Institute Genome Sequencing Center for Infectious Disease"/>
            <person name="Wu L."/>
            <person name="Ma J."/>
        </authorList>
    </citation>
    <scope>NUCLEOTIDE SEQUENCE [LARGE SCALE GENOMIC DNA]</scope>
    <source>
        <strain evidence="3">CGMCC 1.10131</strain>
    </source>
</reference>
<dbReference type="EMBL" id="BMDY01000010">
    <property type="protein sequence ID" value="GGB05950.1"/>
    <property type="molecule type" value="Genomic_DNA"/>
</dbReference>
<keyword evidence="3" id="KW-1185">Reference proteome</keyword>
<accession>A0ABQ1I3A6</accession>
<evidence type="ECO:0000313" key="3">
    <source>
        <dbReference type="Proteomes" id="UP000651977"/>
    </source>
</evidence>